<sequence length="110" mass="13157">MKERIHLYHLRRPNKSDDKCDIREARYSGGLPAPPCERRPKQQQQQQQSVNVIAFRMKASKTDRLLFCKEHRWGIKKANTRNSYRRGWNVAKDWLYDCTRWDCCGLFLSA</sequence>
<organism evidence="2">
    <name type="scientific">Anopheles sinensis</name>
    <name type="common">Mosquito</name>
    <dbReference type="NCBI Taxonomy" id="74873"/>
    <lineage>
        <taxon>Eukaryota</taxon>
        <taxon>Metazoa</taxon>
        <taxon>Ecdysozoa</taxon>
        <taxon>Arthropoda</taxon>
        <taxon>Hexapoda</taxon>
        <taxon>Insecta</taxon>
        <taxon>Pterygota</taxon>
        <taxon>Neoptera</taxon>
        <taxon>Endopterygota</taxon>
        <taxon>Diptera</taxon>
        <taxon>Nematocera</taxon>
        <taxon>Culicoidea</taxon>
        <taxon>Culicidae</taxon>
        <taxon>Anophelinae</taxon>
        <taxon>Anopheles</taxon>
    </lineage>
</organism>
<protein>
    <submittedName>
        <fullName evidence="2 3">Uncharacterized protein</fullName>
    </submittedName>
</protein>
<dbReference type="EMBL" id="KE525350">
    <property type="protein sequence ID" value="KFB50824.1"/>
    <property type="molecule type" value="Genomic_DNA"/>
</dbReference>
<dbReference type="EnsemblMetazoa" id="ASIC019066-RA">
    <property type="protein sequence ID" value="ASIC019066-PA"/>
    <property type="gene ID" value="ASIC019066"/>
</dbReference>
<evidence type="ECO:0000256" key="1">
    <source>
        <dbReference type="SAM" id="MobiDB-lite"/>
    </source>
</evidence>
<dbReference type="EMBL" id="ATLV01024143">
    <property type="status" value="NOT_ANNOTATED_CDS"/>
    <property type="molecule type" value="Genomic_DNA"/>
</dbReference>
<accession>A0A084WKT0</accession>
<evidence type="ECO:0000313" key="3">
    <source>
        <dbReference type="EnsemblMetazoa" id="ASIC019066-PA"/>
    </source>
</evidence>
<dbReference type="Proteomes" id="UP000030765">
    <property type="component" value="Unassembled WGS sequence"/>
</dbReference>
<feature type="region of interest" description="Disordered" evidence="1">
    <location>
        <begin position="26"/>
        <end position="48"/>
    </location>
</feature>
<evidence type="ECO:0000313" key="2">
    <source>
        <dbReference type="EMBL" id="KFB50824.1"/>
    </source>
</evidence>
<dbReference type="AlphaFoldDB" id="A0A084WKT0"/>
<reference evidence="3" key="2">
    <citation type="submission" date="2020-05" db="UniProtKB">
        <authorList>
            <consortium name="EnsemblMetazoa"/>
        </authorList>
    </citation>
    <scope>IDENTIFICATION</scope>
</reference>
<proteinExistence type="predicted"/>
<evidence type="ECO:0000313" key="4">
    <source>
        <dbReference type="Proteomes" id="UP000030765"/>
    </source>
</evidence>
<gene>
    <name evidence="2" type="ORF">ZHAS_00019066</name>
</gene>
<reference evidence="2 4" key="1">
    <citation type="journal article" date="2014" name="BMC Genomics">
        <title>Genome sequence of Anopheles sinensis provides insight into genetics basis of mosquito competence for malaria parasites.</title>
        <authorList>
            <person name="Zhou D."/>
            <person name="Zhang D."/>
            <person name="Ding G."/>
            <person name="Shi L."/>
            <person name="Hou Q."/>
            <person name="Ye Y."/>
            <person name="Xu Y."/>
            <person name="Zhou H."/>
            <person name="Xiong C."/>
            <person name="Li S."/>
            <person name="Yu J."/>
            <person name="Hong S."/>
            <person name="Yu X."/>
            <person name="Zou P."/>
            <person name="Chen C."/>
            <person name="Chang X."/>
            <person name="Wang W."/>
            <person name="Lv Y."/>
            <person name="Sun Y."/>
            <person name="Ma L."/>
            <person name="Shen B."/>
            <person name="Zhu C."/>
        </authorList>
    </citation>
    <scope>NUCLEOTIDE SEQUENCE [LARGE SCALE GENOMIC DNA]</scope>
</reference>
<keyword evidence="4" id="KW-1185">Reference proteome</keyword>
<dbReference type="VEuPathDB" id="VectorBase:ASIC019066"/>
<name>A0A084WKT0_ANOSI</name>